<organism evidence="8 9">
    <name type="scientific">Candidatus Obscuribacter phosphatis</name>
    <dbReference type="NCBI Taxonomy" id="1906157"/>
    <lineage>
        <taxon>Bacteria</taxon>
        <taxon>Bacillati</taxon>
        <taxon>Candidatus Melainabacteria</taxon>
        <taxon>Candidatus Obscuribacterales</taxon>
        <taxon>Candidatus Obscuribacteraceae</taxon>
        <taxon>Candidatus Obscuribacter</taxon>
    </lineage>
</organism>
<feature type="transmembrane region" description="Helical" evidence="6">
    <location>
        <begin position="122"/>
        <end position="143"/>
    </location>
</feature>
<feature type="transmembrane region" description="Helical" evidence="6">
    <location>
        <begin position="275"/>
        <end position="300"/>
    </location>
</feature>
<feature type="domain" description="Type II secretion system protein GspF" evidence="7">
    <location>
        <begin position="160"/>
        <end position="286"/>
    </location>
</feature>
<evidence type="ECO:0000256" key="6">
    <source>
        <dbReference type="SAM" id="Phobius"/>
    </source>
</evidence>
<dbReference type="PANTHER" id="PTHR35007">
    <property type="entry name" value="INTEGRAL MEMBRANE PROTEIN-RELATED"/>
    <property type="match status" value="1"/>
</dbReference>
<evidence type="ECO:0000256" key="3">
    <source>
        <dbReference type="ARBA" id="ARBA00022692"/>
    </source>
</evidence>
<evidence type="ECO:0000256" key="1">
    <source>
        <dbReference type="ARBA" id="ARBA00004651"/>
    </source>
</evidence>
<dbReference type="PANTHER" id="PTHR35007:SF2">
    <property type="entry name" value="PILUS ASSEMBLE PROTEIN"/>
    <property type="match status" value="1"/>
</dbReference>
<evidence type="ECO:0000313" key="8">
    <source>
        <dbReference type="EMBL" id="MBN8660614.1"/>
    </source>
</evidence>
<evidence type="ECO:0000313" key="9">
    <source>
        <dbReference type="Proteomes" id="UP000664277"/>
    </source>
</evidence>
<sequence>MPTPILAIMVFTCVVASCVLVLRPVFGTYVDNYGVRLRPRKQQEDSAAEKPKDSALLKLAELVGTFALQLMPALADKRTVQLLTMANYRSSSHMAIFIGIKALLIGTVLTMTFLAAASNPVMLLLGLVGCIPGWILPNFFLAGRVKQRQTEVLRELPIIIDLLIVCAQAGLGLMLAVDKVSKEVHESCPILSVELQQLISDVKIFAKTVPYALREMGERCGVDELINMASALIAAEAKGADMSYPLRQQAAALRDRLKRKKEEEAGKVPVKMVPVIMIFVMPLILCPMLGPAVVTIINAIGPIMAGGMK</sequence>
<gene>
    <name evidence="8" type="ORF">J0M35_09645</name>
</gene>
<feature type="transmembrane region" description="Helical" evidence="6">
    <location>
        <begin position="155"/>
        <end position="177"/>
    </location>
</feature>
<reference evidence="8" key="1">
    <citation type="submission" date="2021-02" db="EMBL/GenBank/DDBJ databases">
        <title>Genome-Resolved Metagenomics of a Microbial Community Performing Photosynthetic Biological Nutrient Removal.</title>
        <authorList>
            <person name="Mcdaniel E.A."/>
        </authorList>
    </citation>
    <scope>NUCLEOTIDE SEQUENCE</scope>
    <source>
        <strain evidence="8">UWPOB_OBS1</strain>
    </source>
</reference>
<dbReference type="Pfam" id="PF00482">
    <property type="entry name" value="T2SSF"/>
    <property type="match status" value="1"/>
</dbReference>
<dbReference type="AlphaFoldDB" id="A0A8J7P7F2"/>
<accession>A0A8J7P7F2</accession>
<protein>
    <submittedName>
        <fullName evidence="8">Type II secretion system F family protein</fullName>
    </submittedName>
</protein>
<dbReference type="Proteomes" id="UP000664277">
    <property type="component" value="Unassembled WGS sequence"/>
</dbReference>
<dbReference type="InterPro" id="IPR018076">
    <property type="entry name" value="T2SS_GspF_dom"/>
</dbReference>
<evidence type="ECO:0000259" key="7">
    <source>
        <dbReference type="Pfam" id="PF00482"/>
    </source>
</evidence>
<proteinExistence type="predicted"/>
<name>A0A8J7P7F2_9BACT</name>
<keyword evidence="3 6" id="KW-0812">Transmembrane</keyword>
<keyword evidence="4 6" id="KW-1133">Transmembrane helix</keyword>
<comment type="caution">
    <text evidence="8">The sequence shown here is derived from an EMBL/GenBank/DDBJ whole genome shotgun (WGS) entry which is preliminary data.</text>
</comment>
<dbReference type="GO" id="GO:0005886">
    <property type="term" value="C:plasma membrane"/>
    <property type="evidence" value="ECO:0007669"/>
    <property type="project" value="UniProtKB-SubCell"/>
</dbReference>
<dbReference type="EMBL" id="JAFLCK010000012">
    <property type="protein sequence ID" value="MBN8660614.1"/>
    <property type="molecule type" value="Genomic_DNA"/>
</dbReference>
<feature type="transmembrane region" description="Helical" evidence="6">
    <location>
        <begin position="95"/>
        <end position="116"/>
    </location>
</feature>
<keyword evidence="2" id="KW-1003">Cell membrane</keyword>
<evidence type="ECO:0000256" key="2">
    <source>
        <dbReference type="ARBA" id="ARBA00022475"/>
    </source>
</evidence>
<comment type="subcellular location">
    <subcellularLocation>
        <location evidence="1">Cell membrane</location>
        <topology evidence="1">Multi-pass membrane protein</topology>
    </subcellularLocation>
</comment>
<keyword evidence="5 6" id="KW-0472">Membrane</keyword>
<evidence type="ECO:0000256" key="5">
    <source>
        <dbReference type="ARBA" id="ARBA00023136"/>
    </source>
</evidence>
<evidence type="ECO:0000256" key="4">
    <source>
        <dbReference type="ARBA" id="ARBA00022989"/>
    </source>
</evidence>